<evidence type="ECO:0000313" key="12">
    <source>
        <dbReference type="EMBL" id="AOS43350.1"/>
    </source>
</evidence>
<keyword evidence="8" id="KW-0807">Transducer</keyword>
<keyword evidence="3" id="KW-0488">Methylation</keyword>
<keyword evidence="6 10" id="KW-0472">Membrane</keyword>
<evidence type="ECO:0000256" key="9">
    <source>
        <dbReference type="SAM" id="MobiDB-lite"/>
    </source>
</evidence>
<proteinExistence type="inferred from homology"/>
<dbReference type="KEGG" id="obg:Verru16b_00393"/>
<evidence type="ECO:0000256" key="10">
    <source>
        <dbReference type="SAM" id="Phobius"/>
    </source>
</evidence>
<dbReference type="Gene3D" id="3.30.450.20">
    <property type="entry name" value="PAS domain"/>
    <property type="match status" value="2"/>
</dbReference>
<feature type="domain" description="Methyl-accepting transducer" evidence="11">
    <location>
        <begin position="361"/>
        <end position="590"/>
    </location>
</feature>
<evidence type="ECO:0000256" key="6">
    <source>
        <dbReference type="ARBA" id="ARBA00023136"/>
    </source>
</evidence>
<accession>A0A1D8AR42</accession>
<evidence type="ECO:0000256" key="2">
    <source>
        <dbReference type="ARBA" id="ARBA00022475"/>
    </source>
</evidence>
<dbReference type="Proteomes" id="UP000095228">
    <property type="component" value="Chromosome"/>
</dbReference>
<dbReference type="Pfam" id="PF02743">
    <property type="entry name" value="dCache_1"/>
    <property type="match status" value="1"/>
</dbReference>
<dbReference type="Pfam" id="PF00015">
    <property type="entry name" value="MCPsignal"/>
    <property type="match status" value="1"/>
</dbReference>
<sequence length="658" mass="68484">MKFITQRGLNARMLVSIGLAVFAGLTVLISLTTLRVVQSARRDAFALSQATAARIGADMGNRLGFALGTARTLGEALEGLHAEGHPSRAQANAMLRGSLAANADYIGVWTLWEPGAFDGRDAEHAGQPGHDGTGRFISYWNRGSGQIQVEPLVDYTVEGAGDYYLIAKRTNRETILEPYLYKVAGKDVLMTSLVVPVQGPDGAFAGVVGVDLPLEKLGAEIAQVKVGETGYAALISNRGLYAAHPKSERLGKPMVDTDAWVQPFLGHVQRGEAFATESFSRTLDDNTFRFGAPVRIGTADTPWAVSITLRESEVLAAARRLRNTIVLTGGLVLAGVLVVVWWIARGISRPVRDIAQQLGAGADEITAASGQVSSAGQSLAAGASEQAASLEETSSSLVELSSMTKRNAEHAATAKALAAETRAAADAGTTDMEKMATAMADLQKTSKSVAQIVKTIDEIAFQTNILALNAAVEAARAGEAGAGFAVVAEEVRNLAQRSASAAKETAATISEAVRMSELGVGISGKVATGFGGIVERTRRLDGLVADIAHACQEQSEGIVQINAAVGQMDKVTQGNAAGAEENSAAAEELNAQAVTLRGCVNDLLQVVNGAGAAGAVSAPEVMRPAPAVFRRGSTTNDFFADQPAPALAGNSRHADDSA</sequence>
<keyword evidence="2" id="KW-1003">Cell membrane</keyword>
<name>A0A1D8AR42_9BACT</name>
<dbReference type="SMART" id="SM00283">
    <property type="entry name" value="MA"/>
    <property type="match status" value="1"/>
</dbReference>
<dbReference type="GO" id="GO:0006935">
    <property type="term" value="P:chemotaxis"/>
    <property type="evidence" value="ECO:0007669"/>
    <property type="project" value="InterPro"/>
</dbReference>
<dbReference type="InterPro" id="IPR004089">
    <property type="entry name" value="MCPsignal_dom"/>
</dbReference>
<evidence type="ECO:0000259" key="11">
    <source>
        <dbReference type="PROSITE" id="PS50111"/>
    </source>
</evidence>
<evidence type="ECO:0000256" key="7">
    <source>
        <dbReference type="ARBA" id="ARBA00029447"/>
    </source>
</evidence>
<dbReference type="Gene3D" id="1.10.287.950">
    <property type="entry name" value="Methyl-accepting chemotaxis protein"/>
    <property type="match status" value="1"/>
</dbReference>
<evidence type="ECO:0000256" key="3">
    <source>
        <dbReference type="ARBA" id="ARBA00022481"/>
    </source>
</evidence>
<dbReference type="RefSeq" id="WP_069960713.1">
    <property type="nucleotide sequence ID" value="NZ_CP016094.1"/>
</dbReference>
<dbReference type="STRING" id="1838286.Verru16b_00393"/>
<comment type="similarity">
    <text evidence="7">Belongs to the methyl-accepting chemotaxis (MCP) protein family.</text>
</comment>
<reference evidence="12 13" key="1">
    <citation type="submission" date="2016-06" db="EMBL/GenBank/DDBJ databases">
        <title>Three novel species with peptidoglycan cell walls form the new genus Lacunisphaera gen. nov. in the family Opitutaceae of the verrucomicrobial subdivision 4.</title>
        <authorList>
            <person name="Rast P."/>
            <person name="Gloeckner I."/>
            <person name="Jogler M."/>
            <person name="Boedeker C."/>
            <person name="Jeske O."/>
            <person name="Wiegand S."/>
            <person name="Reinhardt R."/>
            <person name="Schumann P."/>
            <person name="Rohde M."/>
            <person name="Spring S."/>
            <person name="Gloeckner F.O."/>
            <person name="Jogler C."/>
        </authorList>
    </citation>
    <scope>NUCLEOTIDE SEQUENCE [LARGE SCALE GENOMIC DNA]</scope>
    <source>
        <strain evidence="12 13">IG16b</strain>
    </source>
</reference>
<feature type="transmembrane region" description="Helical" evidence="10">
    <location>
        <begin position="12"/>
        <end position="34"/>
    </location>
</feature>
<comment type="subcellular location">
    <subcellularLocation>
        <location evidence="1">Cell membrane</location>
        <topology evidence="1">Multi-pass membrane protein</topology>
    </subcellularLocation>
</comment>
<dbReference type="InterPro" id="IPR033479">
    <property type="entry name" value="dCache_1"/>
</dbReference>
<dbReference type="InterPro" id="IPR004090">
    <property type="entry name" value="Chemotax_Me-accpt_rcpt"/>
</dbReference>
<dbReference type="CDD" id="cd12913">
    <property type="entry name" value="PDC1_MCP_like"/>
    <property type="match status" value="1"/>
</dbReference>
<dbReference type="PANTHER" id="PTHR43531">
    <property type="entry name" value="PROTEIN ICFG"/>
    <property type="match status" value="1"/>
</dbReference>
<evidence type="ECO:0000256" key="5">
    <source>
        <dbReference type="ARBA" id="ARBA00022989"/>
    </source>
</evidence>
<organism evidence="12 13">
    <name type="scientific">Lacunisphaera limnophila</name>
    <dbReference type="NCBI Taxonomy" id="1838286"/>
    <lineage>
        <taxon>Bacteria</taxon>
        <taxon>Pseudomonadati</taxon>
        <taxon>Verrucomicrobiota</taxon>
        <taxon>Opitutia</taxon>
        <taxon>Opitutales</taxon>
        <taxon>Opitutaceae</taxon>
        <taxon>Lacunisphaera</taxon>
    </lineage>
</organism>
<evidence type="ECO:0000256" key="4">
    <source>
        <dbReference type="ARBA" id="ARBA00022692"/>
    </source>
</evidence>
<dbReference type="PANTHER" id="PTHR43531:SF14">
    <property type="entry name" value="METHYL-ACCEPTING CHEMOTAXIS PROTEIN I-RELATED"/>
    <property type="match status" value="1"/>
</dbReference>
<keyword evidence="4 10" id="KW-0812">Transmembrane</keyword>
<evidence type="ECO:0000313" key="13">
    <source>
        <dbReference type="Proteomes" id="UP000095228"/>
    </source>
</evidence>
<dbReference type="GO" id="GO:0007165">
    <property type="term" value="P:signal transduction"/>
    <property type="evidence" value="ECO:0007669"/>
    <property type="project" value="UniProtKB-KW"/>
</dbReference>
<dbReference type="PROSITE" id="PS50111">
    <property type="entry name" value="CHEMOTAXIS_TRANSDUC_2"/>
    <property type="match status" value="1"/>
</dbReference>
<dbReference type="InterPro" id="IPR051310">
    <property type="entry name" value="MCP_chemotaxis"/>
</dbReference>
<feature type="region of interest" description="Disordered" evidence="9">
    <location>
        <begin position="639"/>
        <end position="658"/>
    </location>
</feature>
<evidence type="ECO:0000256" key="8">
    <source>
        <dbReference type="PROSITE-ProRule" id="PRU00284"/>
    </source>
</evidence>
<keyword evidence="5 10" id="KW-1133">Transmembrane helix</keyword>
<keyword evidence="13" id="KW-1185">Reference proteome</keyword>
<evidence type="ECO:0000256" key="1">
    <source>
        <dbReference type="ARBA" id="ARBA00004651"/>
    </source>
</evidence>
<dbReference type="PRINTS" id="PR00260">
    <property type="entry name" value="CHEMTRNSDUCR"/>
</dbReference>
<dbReference type="GO" id="GO:0004888">
    <property type="term" value="F:transmembrane signaling receptor activity"/>
    <property type="evidence" value="ECO:0007669"/>
    <property type="project" value="InterPro"/>
</dbReference>
<dbReference type="EMBL" id="CP016094">
    <property type="protein sequence ID" value="AOS43350.1"/>
    <property type="molecule type" value="Genomic_DNA"/>
</dbReference>
<dbReference type="SUPFAM" id="SSF58104">
    <property type="entry name" value="Methyl-accepting chemotaxis protein (MCP) signaling domain"/>
    <property type="match status" value="1"/>
</dbReference>
<protein>
    <submittedName>
        <fullName evidence="12">Methyl-accepting chemotaxis protein III</fullName>
    </submittedName>
</protein>
<gene>
    <name evidence="12" type="primary">trg</name>
    <name evidence="12" type="ORF">Verru16b_00393</name>
</gene>
<dbReference type="GO" id="GO:0005886">
    <property type="term" value="C:plasma membrane"/>
    <property type="evidence" value="ECO:0007669"/>
    <property type="project" value="UniProtKB-SubCell"/>
</dbReference>
<dbReference type="CDD" id="cd12912">
    <property type="entry name" value="PDC2_MCP_like"/>
    <property type="match status" value="1"/>
</dbReference>
<dbReference type="AlphaFoldDB" id="A0A1D8AR42"/>
<dbReference type="PATRIC" id="fig|1838286.3.peg.399"/>
<feature type="transmembrane region" description="Helical" evidence="10">
    <location>
        <begin position="325"/>
        <end position="344"/>
    </location>
</feature>